<dbReference type="Proteomes" id="UP001597261">
    <property type="component" value="Unassembled WGS sequence"/>
</dbReference>
<sequence>MLQTRELLDSLATKAPLNNEILATTIDTLATCEEAVTACAAGMVTGQDGASMALAVALDLDCADSVLATRRILTRATGPNGALLAAQLEACLIACQRSHEECSRHSAHHEHCRLCADATRQAADACRQALAALRA</sequence>
<name>A0ABW4INV6_9ACTN</name>
<organism evidence="1 2">
    <name type="scientific">Streptomyces caeni</name>
    <dbReference type="NCBI Taxonomy" id="2307231"/>
    <lineage>
        <taxon>Bacteria</taxon>
        <taxon>Bacillati</taxon>
        <taxon>Actinomycetota</taxon>
        <taxon>Actinomycetes</taxon>
        <taxon>Kitasatosporales</taxon>
        <taxon>Streptomycetaceae</taxon>
        <taxon>Streptomyces</taxon>
    </lineage>
</organism>
<evidence type="ECO:0000313" key="1">
    <source>
        <dbReference type="EMBL" id="MFD1658168.1"/>
    </source>
</evidence>
<keyword evidence="2" id="KW-1185">Reference proteome</keyword>
<dbReference type="InterPro" id="IPR005560">
    <property type="entry name" value="Csp_YhjQ"/>
</dbReference>
<evidence type="ECO:0008006" key="3">
    <source>
        <dbReference type="Google" id="ProtNLM"/>
    </source>
</evidence>
<dbReference type="RefSeq" id="WP_381080028.1">
    <property type="nucleotide sequence ID" value="NZ_JBHUDX010000020.1"/>
</dbReference>
<gene>
    <name evidence="1" type="ORF">ACFSL4_08055</name>
</gene>
<comment type="caution">
    <text evidence="1">The sequence shown here is derived from an EMBL/GenBank/DDBJ whole genome shotgun (WGS) entry which is preliminary data.</text>
</comment>
<evidence type="ECO:0000313" key="2">
    <source>
        <dbReference type="Proteomes" id="UP001597261"/>
    </source>
</evidence>
<dbReference type="Pfam" id="PF03860">
    <property type="entry name" value="Csp"/>
    <property type="match status" value="1"/>
</dbReference>
<dbReference type="EMBL" id="JBHUDX010000020">
    <property type="protein sequence ID" value="MFD1658168.1"/>
    <property type="molecule type" value="Genomic_DNA"/>
</dbReference>
<accession>A0ABW4INV6</accession>
<protein>
    <recommendedName>
        <fullName evidence="3">Four-helix bundle copper-binding protein</fullName>
    </recommendedName>
</protein>
<reference evidence="2" key="1">
    <citation type="journal article" date="2019" name="Int. J. Syst. Evol. Microbiol.">
        <title>The Global Catalogue of Microorganisms (GCM) 10K type strain sequencing project: providing services to taxonomists for standard genome sequencing and annotation.</title>
        <authorList>
            <consortium name="The Broad Institute Genomics Platform"/>
            <consortium name="The Broad Institute Genome Sequencing Center for Infectious Disease"/>
            <person name="Wu L."/>
            <person name="Ma J."/>
        </authorList>
    </citation>
    <scope>NUCLEOTIDE SEQUENCE [LARGE SCALE GENOMIC DNA]</scope>
    <source>
        <strain evidence="2">CGMCC 1.12470</strain>
    </source>
</reference>
<dbReference type="Gene3D" id="1.20.1270.360">
    <property type="match status" value="1"/>
</dbReference>
<proteinExistence type="predicted"/>